<feature type="non-terminal residue" evidence="1">
    <location>
        <position position="127"/>
    </location>
</feature>
<sequence>MRYEEISMLNARLYCPPNFVNSMDEENGEWHYFLSSIGEAQAPWQYNYVFRGININLPEVKLEVELSRSILNCQHLQALAPYYSRSIEMLGLCYCEIIARGYCEINNIKSVKDAVKDCRTIYNKEDL</sequence>
<dbReference type="EMBL" id="QBLH01002768">
    <property type="protein sequence ID" value="TGZ47096.1"/>
    <property type="molecule type" value="Genomic_DNA"/>
</dbReference>
<gene>
    <name evidence="1" type="ORF">DBV15_12172</name>
</gene>
<dbReference type="AlphaFoldDB" id="A0A4S2KE15"/>
<keyword evidence="2" id="KW-1185">Reference proteome</keyword>
<evidence type="ECO:0000313" key="1">
    <source>
        <dbReference type="EMBL" id="TGZ47096.1"/>
    </source>
</evidence>
<comment type="caution">
    <text evidence="1">The sequence shown here is derived from an EMBL/GenBank/DDBJ whole genome shotgun (WGS) entry which is preliminary data.</text>
</comment>
<name>A0A4S2KE15_9HYME</name>
<organism evidence="1 2">
    <name type="scientific">Temnothorax longispinosus</name>
    <dbReference type="NCBI Taxonomy" id="300112"/>
    <lineage>
        <taxon>Eukaryota</taxon>
        <taxon>Metazoa</taxon>
        <taxon>Ecdysozoa</taxon>
        <taxon>Arthropoda</taxon>
        <taxon>Hexapoda</taxon>
        <taxon>Insecta</taxon>
        <taxon>Pterygota</taxon>
        <taxon>Neoptera</taxon>
        <taxon>Endopterygota</taxon>
        <taxon>Hymenoptera</taxon>
        <taxon>Apocrita</taxon>
        <taxon>Aculeata</taxon>
        <taxon>Formicoidea</taxon>
        <taxon>Formicidae</taxon>
        <taxon>Myrmicinae</taxon>
        <taxon>Temnothorax</taxon>
    </lineage>
</organism>
<proteinExistence type="predicted"/>
<accession>A0A4S2KE15</accession>
<evidence type="ECO:0000313" key="2">
    <source>
        <dbReference type="Proteomes" id="UP000310200"/>
    </source>
</evidence>
<protein>
    <submittedName>
        <fullName evidence="1">Uncharacterized protein</fullName>
    </submittedName>
</protein>
<dbReference type="Proteomes" id="UP000310200">
    <property type="component" value="Unassembled WGS sequence"/>
</dbReference>
<reference evidence="1 2" key="1">
    <citation type="journal article" date="2019" name="Philos. Trans. R. Soc. Lond., B, Biol. Sci.">
        <title>Ant behaviour and brain gene expression of defending hosts depend on the ecological success of the intruding social parasite.</title>
        <authorList>
            <person name="Kaur R."/>
            <person name="Stoldt M."/>
            <person name="Jongepier E."/>
            <person name="Feldmeyer B."/>
            <person name="Menzel F."/>
            <person name="Bornberg-Bauer E."/>
            <person name="Foitzik S."/>
        </authorList>
    </citation>
    <scope>NUCLEOTIDE SEQUENCE [LARGE SCALE GENOMIC DNA]</scope>
    <source>
        <tissue evidence="1">Whole body</tissue>
    </source>
</reference>